<name>A0AAV8WBF1_9CUCU</name>
<gene>
    <name evidence="1" type="ORF">NQ315_006687</name>
</gene>
<accession>A0AAV8WBF1</accession>
<evidence type="ECO:0008006" key="3">
    <source>
        <dbReference type="Google" id="ProtNLM"/>
    </source>
</evidence>
<keyword evidence="2" id="KW-1185">Reference proteome</keyword>
<evidence type="ECO:0000313" key="2">
    <source>
        <dbReference type="Proteomes" id="UP001159042"/>
    </source>
</evidence>
<comment type="caution">
    <text evidence="1">The sequence shown here is derived from an EMBL/GenBank/DDBJ whole genome shotgun (WGS) entry which is preliminary data.</text>
</comment>
<reference evidence="1 2" key="1">
    <citation type="journal article" date="2023" name="Insect Mol. Biol.">
        <title>Genome sequencing provides insights into the evolution of gene families encoding plant cell wall-degrading enzymes in longhorned beetles.</title>
        <authorList>
            <person name="Shin N.R."/>
            <person name="Okamura Y."/>
            <person name="Kirsch R."/>
            <person name="Pauchet Y."/>
        </authorList>
    </citation>
    <scope>NUCLEOTIDE SEQUENCE [LARGE SCALE GENOMIC DNA]</scope>
    <source>
        <strain evidence="1">EAD_L_NR</strain>
    </source>
</reference>
<organism evidence="1 2">
    <name type="scientific">Exocentrus adspersus</name>
    <dbReference type="NCBI Taxonomy" id="1586481"/>
    <lineage>
        <taxon>Eukaryota</taxon>
        <taxon>Metazoa</taxon>
        <taxon>Ecdysozoa</taxon>
        <taxon>Arthropoda</taxon>
        <taxon>Hexapoda</taxon>
        <taxon>Insecta</taxon>
        <taxon>Pterygota</taxon>
        <taxon>Neoptera</taxon>
        <taxon>Endopterygota</taxon>
        <taxon>Coleoptera</taxon>
        <taxon>Polyphaga</taxon>
        <taxon>Cucujiformia</taxon>
        <taxon>Chrysomeloidea</taxon>
        <taxon>Cerambycidae</taxon>
        <taxon>Lamiinae</taxon>
        <taxon>Acanthocinini</taxon>
        <taxon>Exocentrus</taxon>
    </lineage>
</organism>
<protein>
    <recommendedName>
        <fullName evidence="3">Transposase</fullName>
    </recommendedName>
</protein>
<dbReference type="Proteomes" id="UP001159042">
    <property type="component" value="Unassembled WGS sequence"/>
</dbReference>
<dbReference type="AlphaFoldDB" id="A0AAV8WBF1"/>
<dbReference type="EMBL" id="JANEYG010000003">
    <property type="protein sequence ID" value="KAJ8923911.1"/>
    <property type="molecule type" value="Genomic_DNA"/>
</dbReference>
<evidence type="ECO:0000313" key="1">
    <source>
        <dbReference type="EMBL" id="KAJ8923911.1"/>
    </source>
</evidence>
<sequence>MGLKPNQHIDLNDVAHLKFAENIKRVRALVTKNTIAEYFDNLRTTLEGVEPSNVVNYDETNFSDNPEYQNFCKRGVRHADRIMDTSKTSISVMVAEQQMALFYRLIHFIRQSIFMLGGLKVV</sequence>
<proteinExistence type="predicted"/>